<proteinExistence type="predicted"/>
<dbReference type="Pfam" id="PF01546">
    <property type="entry name" value="Peptidase_M20"/>
    <property type="match status" value="1"/>
</dbReference>
<feature type="binding site" evidence="1">
    <location>
        <position position="87"/>
    </location>
    <ligand>
        <name>Mn(2+)</name>
        <dbReference type="ChEBI" id="CHEBI:29035"/>
        <label>2</label>
    </ligand>
</feature>
<dbReference type="SUPFAM" id="SSF55031">
    <property type="entry name" value="Bacterial exopeptidase dimerisation domain"/>
    <property type="match status" value="1"/>
</dbReference>
<dbReference type="AlphaFoldDB" id="A0A1G9SYV9"/>
<reference evidence="3 4" key="1">
    <citation type="submission" date="2016-10" db="EMBL/GenBank/DDBJ databases">
        <authorList>
            <person name="de Groot N.N."/>
        </authorList>
    </citation>
    <scope>NUCLEOTIDE SEQUENCE [LARGE SCALE GENOMIC DNA]</scope>
    <source>
        <strain evidence="3 4">DSM 16981</strain>
    </source>
</reference>
<dbReference type="STRING" id="349095.SAMN05660299_00821"/>
<feature type="binding site" evidence="1">
    <location>
        <position position="340"/>
    </location>
    <ligand>
        <name>Mn(2+)</name>
        <dbReference type="ChEBI" id="CHEBI:29035"/>
        <label>2</label>
    </ligand>
</feature>
<dbReference type="Pfam" id="PF07687">
    <property type="entry name" value="M20_dimer"/>
    <property type="match status" value="1"/>
</dbReference>
<evidence type="ECO:0000259" key="2">
    <source>
        <dbReference type="Pfam" id="PF07687"/>
    </source>
</evidence>
<protein>
    <submittedName>
        <fullName evidence="3">Amidohydrolase</fullName>
    </submittedName>
</protein>
<dbReference type="InterPro" id="IPR011650">
    <property type="entry name" value="Peptidase_M20_dimer"/>
</dbReference>
<dbReference type="Gene3D" id="3.40.630.10">
    <property type="entry name" value="Zn peptidases"/>
    <property type="match status" value="1"/>
</dbReference>
<dbReference type="PANTHER" id="PTHR11014">
    <property type="entry name" value="PEPTIDASE M20 FAMILY MEMBER"/>
    <property type="match status" value="1"/>
</dbReference>
<dbReference type="EMBL" id="FNHQ01000006">
    <property type="protein sequence ID" value="SDM40643.1"/>
    <property type="molecule type" value="Genomic_DNA"/>
</dbReference>
<dbReference type="InterPro" id="IPR036264">
    <property type="entry name" value="Bact_exopeptidase_dim_dom"/>
</dbReference>
<keyword evidence="1" id="KW-0464">Manganese</keyword>
<keyword evidence="1" id="KW-0479">Metal-binding</keyword>
<comment type="cofactor">
    <cofactor evidence="1">
        <name>Mn(2+)</name>
        <dbReference type="ChEBI" id="CHEBI:29035"/>
    </cofactor>
    <text evidence="1">The Mn(2+) ion enhances activity.</text>
</comment>
<name>A0A1G9SYV9_9FIRM</name>
<dbReference type="Gene3D" id="3.30.70.360">
    <property type="match status" value="1"/>
</dbReference>
<evidence type="ECO:0000313" key="3">
    <source>
        <dbReference type="EMBL" id="SDM40643.1"/>
    </source>
</evidence>
<feature type="binding site" evidence="1">
    <location>
        <position position="85"/>
    </location>
    <ligand>
        <name>Mn(2+)</name>
        <dbReference type="ChEBI" id="CHEBI:29035"/>
        <label>2</label>
    </ligand>
</feature>
<dbReference type="PANTHER" id="PTHR11014:SF122">
    <property type="entry name" value="AMIDOHYDROLASE AMHX"/>
    <property type="match status" value="1"/>
</dbReference>
<dbReference type="RefSeq" id="WP_091648386.1">
    <property type="nucleotide sequence ID" value="NZ_FNHQ01000006.1"/>
</dbReference>
<keyword evidence="4" id="KW-1185">Reference proteome</keyword>
<dbReference type="OrthoDB" id="9776731at2"/>
<accession>A0A1G9SYV9</accession>
<dbReference type="SUPFAM" id="SSF53187">
    <property type="entry name" value="Zn-dependent exopeptidases"/>
    <property type="match status" value="1"/>
</dbReference>
<evidence type="ECO:0000256" key="1">
    <source>
        <dbReference type="PIRSR" id="PIRSR005962-1"/>
    </source>
</evidence>
<evidence type="ECO:0000313" key="4">
    <source>
        <dbReference type="Proteomes" id="UP000199309"/>
    </source>
</evidence>
<organism evidence="3 4">
    <name type="scientific">Megasphaera paucivorans</name>
    <dbReference type="NCBI Taxonomy" id="349095"/>
    <lineage>
        <taxon>Bacteria</taxon>
        <taxon>Bacillati</taxon>
        <taxon>Bacillota</taxon>
        <taxon>Negativicutes</taxon>
        <taxon>Veillonellales</taxon>
        <taxon>Veillonellaceae</taxon>
        <taxon>Megasphaera</taxon>
    </lineage>
</organism>
<feature type="binding site" evidence="1">
    <location>
        <position position="145"/>
    </location>
    <ligand>
        <name>Mn(2+)</name>
        <dbReference type="ChEBI" id="CHEBI:29035"/>
        <label>2</label>
    </ligand>
</feature>
<dbReference type="GO" id="GO:0016787">
    <property type="term" value="F:hydrolase activity"/>
    <property type="evidence" value="ECO:0007669"/>
    <property type="project" value="UniProtKB-KW"/>
</dbReference>
<dbReference type="PIRSF" id="PIRSF005962">
    <property type="entry name" value="Pept_M20D_amidohydro"/>
    <property type="match status" value="1"/>
</dbReference>
<dbReference type="NCBIfam" id="TIGR01891">
    <property type="entry name" value="amidohydrolases"/>
    <property type="match status" value="1"/>
</dbReference>
<feature type="binding site" evidence="1">
    <location>
        <position position="121"/>
    </location>
    <ligand>
        <name>Mn(2+)</name>
        <dbReference type="ChEBI" id="CHEBI:29035"/>
        <label>2</label>
    </ligand>
</feature>
<gene>
    <name evidence="3" type="ORF">SAMN05660299_00821</name>
</gene>
<dbReference type="InterPro" id="IPR017439">
    <property type="entry name" value="Amidohydrolase"/>
</dbReference>
<keyword evidence="3" id="KW-0378">Hydrolase</keyword>
<sequence>MSRVLDVYNYLHTIPELGMQERKTSAFLADQLENAGYIVTRNINNATGVVGIYDTGITGPTLALRADMDALGHMINGNLCARHSCGHDAHCSMVLTASENLIQSHTLKKGKLKIIFQPAEELGTGAISLLEGGVLDDVDMILGLHLRPKSEVPLGQATPAMYHAASQRLKAVVHGTRAHGARPHLGVNAIEAASLAIMSVATIRMDPNISYSIKPTQFDCNSGVTNAIPDEATIIWDVRAEQNDIMATLLTKAKQAIENASLSMGAAADVSWYNLVPAAVYTDDAIALYTEAIEAVLGKKGICDPGKTAGGEDFHNFILQKPHLHAGYFGLGCDLEPGLHHPDMHFNTAALATGTAILEYAAKKYLG</sequence>
<dbReference type="GO" id="GO:0046872">
    <property type="term" value="F:metal ion binding"/>
    <property type="evidence" value="ECO:0007669"/>
    <property type="project" value="UniProtKB-KW"/>
</dbReference>
<feature type="domain" description="Peptidase M20 dimerisation" evidence="2">
    <location>
        <begin position="169"/>
        <end position="260"/>
    </location>
</feature>
<dbReference type="Proteomes" id="UP000199309">
    <property type="component" value="Unassembled WGS sequence"/>
</dbReference>
<dbReference type="InterPro" id="IPR002933">
    <property type="entry name" value="Peptidase_M20"/>
</dbReference>